<organism evidence="3 4">
    <name type="scientific">Paenibacillus filicis</name>
    <dbReference type="NCBI Taxonomy" id="669464"/>
    <lineage>
        <taxon>Bacteria</taxon>
        <taxon>Bacillati</taxon>
        <taxon>Bacillota</taxon>
        <taxon>Bacilli</taxon>
        <taxon>Bacillales</taxon>
        <taxon>Paenibacillaceae</taxon>
        <taxon>Paenibacillus</taxon>
    </lineage>
</organism>
<dbReference type="PANTHER" id="PTHR43649">
    <property type="entry name" value="ARABINOSE-BINDING PROTEIN-RELATED"/>
    <property type="match status" value="1"/>
</dbReference>
<keyword evidence="4" id="KW-1185">Reference proteome</keyword>
<proteinExistence type="predicted"/>
<feature type="region of interest" description="Disordered" evidence="1">
    <location>
        <begin position="28"/>
        <end position="51"/>
    </location>
</feature>
<gene>
    <name evidence="3" type="ORF">WMW72_16740</name>
</gene>
<dbReference type="Proteomes" id="UP001469365">
    <property type="component" value="Unassembled WGS sequence"/>
</dbReference>
<dbReference type="Pfam" id="PF01547">
    <property type="entry name" value="SBP_bac_1"/>
    <property type="match status" value="1"/>
</dbReference>
<sequence>MKKIGSKSVGIALSLTLALGLTACGTGGNDSKQAGNAPKKEETPSGSASNSNQTVKLRIYARYFDDDTKKPYDYAAAELKKAMPNVELELDSYVQDNGQKLRTYAATGNMPDIFDGGLSEFQTFSNSKNILVLDNEAETAAFKKDLNPGNESRMISPDGHVYSYPYSGVEFQILYYNKKLFEEAGIPVPIKTVDQLIDAAKKFKAKGIIPMSIFAKEKWITKSFYKGLVMKEEPKGFGVLNEKGATQLPEAFKTAAKQMQQLQEAGLFDANATNTNYDQASSLFYQGKAAMFVNGQWEIYSAQKNMGDNVDWMYFPAKDEATYEKTKFYMNGAGEPGGFAVSATTKHKEEAIKVAAFMARKYAEYKYTQLGNPILAVKVDKPLASNVPAMMQRLVKETLPNIKGFSGALPDNKINNSLDDNTQNILVKGFTADQFVQNVNRVLDQVNK</sequence>
<dbReference type="RefSeq" id="WP_341416664.1">
    <property type="nucleotide sequence ID" value="NZ_JBBPCC010000010.1"/>
</dbReference>
<comment type="caution">
    <text evidence="3">The sequence shown here is derived from an EMBL/GenBank/DDBJ whole genome shotgun (WGS) entry which is preliminary data.</text>
</comment>
<evidence type="ECO:0000256" key="1">
    <source>
        <dbReference type="SAM" id="MobiDB-lite"/>
    </source>
</evidence>
<dbReference type="InterPro" id="IPR006059">
    <property type="entry name" value="SBP"/>
</dbReference>
<protein>
    <submittedName>
        <fullName evidence="3">Extracellular solute-binding protein</fullName>
    </submittedName>
</protein>
<feature type="signal peptide" evidence="2">
    <location>
        <begin position="1"/>
        <end position="23"/>
    </location>
</feature>
<accession>A0ABU9DND4</accession>
<reference evidence="3 4" key="1">
    <citation type="submission" date="2024-04" db="EMBL/GenBank/DDBJ databases">
        <title>draft genome sequnece of Paenibacillus filicis.</title>
        <authorList>
            <person name="Kim D.-U."/>
        </authorList>
    </citation>
    <scope>NUCLEOTIDE SEQUENCE [LARGE SCALE GENOMIC DNA]</scope>
    <source>
        <strain evidence="3 4">KACC14197</strain>
    </source>
</reference>
<name>A0ABU9DND4_9BACL</name>
<dbReference type="PROSITE" id="PS51257">
    <property type="entry name" value="PROKAR_LIPOPROTEIN"/>
    <property type="match status" value="1"/>
</dbReference>
<dbReference type="SUPFAM" id="SSF53850">
    <property type="entry name" value="Periplasmic binding protein-like II"/>
    <property type="match status" value="1"/>
</dbReference>
<evidence type="ECO:0000256" key="2">
    <source>
        <dbReference type="SAM" id="SignalP"/>
    </source>
</evidence>
<dbReference type="Gene3D" id="3.40.190.10">
    <property type="entry name" value="Periplasmic binding protein-like II"/>
    <property type="match status" value="2"/>
</dbReference>
<evidence type="ECO:0000313" key="3">
    <source>
        <dbReference type="EMBL" id="MEK8129555.1"/>
    </source>
</evidence>
<dbReference type="EMBL" id="JBBPCC010000010">
    <property type="protein sequence ID" value="MEK8129555.1"/>
    <property type="molecule type" value="Genomic_DNA"/>
</dbReference>
<keyword evidence="2" id="KW-0732">Signal</keyword>
<feature type="chain" id="PRO_5046002548" evidence="2">
    <location>
        <begin position="24"/>
        <end position="448"/>
    </location>
</feature>
<dbReference type="InterPro" id="IPR050490">
    <property type="entry name" value="Bact_solute-bd_prot1"/>
</dbReference>
<evidence type="ECO:0000313" key="4">
    <source>
        <dbReference type="Proteomes" id="UP001469365"/>
    </source>
</evidence>